<gene>
    <name evidence="1" type="ORF">ILEXP_LOCUS21973</name>
</gene>
<proteinExistence type="predicted"/>
<dbReference type="PRINTS" id="PR00620">
    <property type="entry name" value="HISTONEH2A"/>
</dbReference>
<evidence type="ECO:0008006" key="3">
    <source>
        <dbReference type="Google" id="ProtNLM"/>
    </source>
</evidence>
<name>A0ABC8SEV1_9AQUA</name>
<protein>
    <recommendedName>
        <fullName evidence="3">Histone H2A</fullName>
    </recommendedName>
</protein>
<dbReference type="Proteomes" id="UP001642360">
    <property type="component" value="Unassembled WGS sequence"/>
</dbReference>
<dbReference type="AlphaFoldDB" id="A0ABC8SEV1"/>
<sequence>MGAIAVGIVEESDAGVDGKTSTTNPCVVQQIWATSGNSDDLRQLRLQVLELVGNAARDNKKNCIVPRHIQLAVRNDEELSRLLCGFHFPN</sequence>
<organism evidence="1 2">
    <name type="scientific">Ilex paraguariensis</name>
    <name type="common">yerba mate</name>
    <dbReference type="NCBI Taxonomy" id="185542"/>
    <lineage>
        <taxon>Eukaryota</taxon>
        <taxon>Viridiplantae</taxon>
        <taxon>Streptophyta</taxon>
        <taxon>Embryophyta</taxon>
        <taxon>Tracheophyta</taxon>
        <taxon>Spermatophyta</taxon>
        <taxon>Magnoliopsida</taxon>
        <taxon>eudicotyledons</taxon>
        <taxon>Gunneridae</taxon>
        <taxon>Pentapetalae</taxon>
        <taxon>asterids</taxon>
        <taxon>campanulids</taxon>
        <taxon>Aquifoliales</taxon>
        <taxon>Aquifoliaceae</taxon>
        <taxon>Ilex</taxon>
    </lineage>
</organism>
<dbReference type="SUPFAM" id="SSF47113">
    <property type="entry name" value="Histone-fold"/>
    <property type="match status" value="1"/>
</dbReference>
<reference evidence="1 2" key="1">
    <citation type="submission" date="2024-02" db="EMBL/GenBank/DDBJ databases">
        <authorList>
            <person name="Vignale AGUSTIN F."/>
            <person name="Sosa J E."/>
            <person name="Modenutti C."/>
        </authorList>
    </citation>
    <scope>NUCLEOTIDE SEQUENCE [LARGE SCALE GENOMIC DNA]</scope>
</reference>
<dbReference type="InterPro" id="IPR009072">
    <property type="entry name" value="Histone-fold"/>
</dbReference>
<evidence type="ECO:0000313" key="2">
    <source>
        <dbReference type="Proteomes" id="UP001642360"/>
    </source>
</evidence>
<keyword evidence="2" id="KW-1185">Reference proteome</keyword>
<dbReference type="Gene3D" id="1.10.20.10">
    <property type="entry name" value="Histone, subunit A"/>
    <property type="match status" value="1"/>
</dbReference>
<dbReference type="PANTHER" id="PTHR23430">
    <property type="entry name" value="HISTONE H2A"/>
    <property type="match status" value="1"/>
</dbReference>
<accession>A0ABC8SEV1</accession>
<dbReference type="InterPro" id="IPR002119">
    <property type="entry name" value="Histone_H2A"/>
</dbReference>
<evidence type="ECO:0000313" key="1">
    <source>
        <dbReference type="EMBL" id="CAK9153684.1"/>
    </source>
</evidence>
<dbReference type="EMBL" id="CAUOFW020002436">
    <property type="protein sequence ID" value="CAK9153684.1"/>
    <property type="molecule type" value="Genomic_DNA"/>
</dbReference>
<comment type="caution">
    <text evidence="1">The sequence shown here is derived from an EMBL/GenBank/DDBJ whole genome shotgun (WGS) entry which is preliminary data.</text>
</comment>